<dbReference type="GO" id="GO:0000976">
    <property type="term" value="F:transcription cis-regulatory region binding"/>
    <property type="evidence" value="ECO:0007669"/>
    <property type="project" value="TreeGrafter"/>
</dbReference>
<dbReference type="InterPro" id="IPR050109">
    <property type="entry name" value="HTH-type_TetR-like_transc_reg"/>
</dbReference>
<organism evidence="4">
    <name type="scientific">Streptomyces sp. R02</name>
    <dbReference type="NCBI Taxonomy" id="3238623"/>
    <lineage>
        <taxon>Bacteria</taxon>
        <taxon>Bacillati</taxon>
        <taxon>Actinomycetota</taxon>
        <taxon>Actinomycetes</taxon>
        <taxon>Kitasatosporales</taxon>
        <taxon>Streptomycetaceae</taxon>
        <taxon>Streptomyces</taxon>
    </lineage>
</organism>
<protein>
    <submittedName>
        <fullName evidence="4">TetR family transcriptional regulator</fullName>
    </submittedName>
</protein>
<proteinExistence type="predicted"/>
<evidence type="ECO:0000256" key="2">
    <source>
        <dbReference type="PROSITE-ProRule" id="PRU00335"/>
    </source>
</evidence>
<evidence type="ECO:0000313" key="4">
    <source>
        <dbReference type="EMBL" id="XDP92310.1"/>
    </source>
</evidence>
<dbReference type="EMBL" id="CP163429">
    <property type="protein sequence ID" value="XDP92310.1"/>
    <property type="molecule type" value="Genomic_DNA"/>
</dbReference>
<evidence type="ECO:0000259" key="3">
    <source>
        <dbReference type="PROSITE" id="PS50977"/>
    </source>
</evidence>
<dbReference type="SUPFAM" id="SSF48498">
    <property type="entry name" value="Tetracyclin repressor-like, C-terminal domain"/>
    <property type="match status" value="1"/>
</dbReference>
<dbReference type="InterPro" id="IPR036271">
    <property type="entry name" value="Tet_transcr_reg_TetR-rel_C_sf"/>
</dbReference>
<dbReference type="PANTHER" id="PTHR30055:SF235">
    <property type="entry name" value="TRANSCRIPTIONAL REGULATORY PROTEIN"/>
    <property type="match status" value="1"/>
</dbReference>
<dbReference type="Gene3D" id="1.10.357.10">
    <property type="entry name" value="Tetracycline Repressor, domain 2"/>
    <property type="match status" value="1"/>
</dbReference>
<dbReference type="Pfam" id="PF00440">
    <property type="entry name" value="TetR_N"/>
    <property type="match status" value="1"/>
</dbReference>
<dbReference type="RefSeq" id="WP_369154205.1">
    <property type="nucleotide sequence ID" value="NZ_CP163429.1"/>
</dbReference>
<dbReference type="InterPro" id="IPR041678">
    <property type="entry name" value="TetR_C_16"/>
</dbReference>
<evidence type="ECO:0000256" key="1">
    <source>
        <dbReference type="ARBA" id="ARBA00023125"/>
    </source>
</evidence>
<accession>A0AB39LI31</accession>
<name>A0AB39LI31_9ACTN</name>
<feature type="DNA-binding region" description="H-T-H motif" evidence="2">
    <location>
        <begin position="31"/>
        <end position="50"/>
    </location>
</feature>
<dbReference type="GO" id="GO:0003700">
    <property type="term" value="F:DNA-binding transcription factor activity"/>
    <property type="evidence" value="ECO:0007669"/>
    <property type="project" value="TreeGrafter"/>
</dbReference>
<dbReference type="AlphaFoldDB" id="A0AB39LI31"/>
<feature type="domain" description="HTH tetR-type" evidence="3">
    <location>
        <begin position="8"/>
        <end position="68"/>
    </location>
</feature>
<dbReference type="PROSITE" id="PS50977">
    <property type="entry name" value="HTH_TETR_2"/>
    <property type="match status" value="1"/>
</dbReference>
<sequence>MLQTGSRVSTRESIHSAAARLFRTRGYARTTVRRIATEAGTDPALVIRHFKSKELLFLETMHLTLDVGPLLDVPLERLGERLAELLLDLGGSARGVFLALVHGSDEPHIRDRLRDTHEHLFVEPLRGRLTGPDADLRARTAAAVAGGLLYALWVAEDQGLLRLDRTELVSRYGTLLQEVLTPRESLVPQVP</sequence>
<dbReference type="Pfam" id="PF17920">
    <property type="entry name" value="TetR_C_16"/>
    <property type="match status" value="1"/>
</dbReference>
<dbReference type="PRINTS" id="PR00455">
    <property type="entry name" value="HTHTETR"/>
</dbReference>
<gene>
    <name evidence="4" type="ORF">AB5J57_01735</name>
</gene>
<dbReference type="SUPFAM" id="SSF46689">
    <property type="entry name" value="Homeodomain-like"/>
    <property type="match status" value="1"/>
</dbReference>
<reference evidence="4" key="1">
    <citation type="submission" date="2024-07" db="EMBL/GenBank/DDBJ databases">
        <authorList>
            <person name="Yu S.T."/>
        </authorList>
    </citation>
    <scope>NUCLEOTIDE SEQUENCE</scope>
    <source>
        <strain evidence="4">R02</strain>
    </source>
</reference>
<dbReference type="InterPro" id="IPR001647">
    <property type="entry name" value="HTH_TetR"/>
</dbReference>
<dbReference type="PANTHER" id="PTHR30055">
    <property type="entry name" value="HTH-TYPE TRANSCRIPTIONAL REGULATOR RUTR"/>
    <property type="match status" value="1"/>
</dbReference>
<dbReference type="InterPro" id="IPR009057">
    <property type="entry name" value="Homeodomain-like_sf"/>
</dbReference>
<keyword evidence="1 2" id="KW-0238">DNA-binding</keyword>